<dbReference type="OrthoDB" id="262740at2"/>
<protein>
    <submittedName>
        <fullName evidence="1">Phage protein D</fullName>
    </submittedName>
</protein>
<dbReference type="STRING" id="224013.ACX27_08530"/>
<sequence>MTSLGIRLTLLAGPTVPIPPLREVMESLGSVEITHSDEGRSGFQIIFQVGQNKANFLDYALLKNPQFQTLARVVVMVSFGTVLQVLIDGIITNQQFSPSNEPSGSTLTLTGEDISIMMDREERNTEHPAQSEAVIALKIIGQYAQYGLIPVVIPPPTVDIPTPIERIPTQQATDLIYLQELARRYNYVFYITPGLVPGSNFAYWGPLIRQGIPQKALSYNLGANSNVDTLNFQNDALSPTSIIGQVQDRLTNQTLPVVSLSSLLPALSANPPDLSDLLTTGREILRANGLNAIQAFAQAQARADASTNAVVTAEGELNTARYGGILRARSLVDLRGVGLSYSGTYYVKQVTHKITGDAYKQQFTLTREGLGAALPTVRV</sequence>
<accession>A0A0M5MGN6</accession>
<dbReference type="AlphaFoldDB" id="A0A0M5MGN6"/>
<proteinExistence type="predicted"/>
<evidence type="ECO:0000313" key="1">
    <source>
        <dbReference type="EMBL" id="ALF52892.1"/>
    </source>
</evidence>
<dbReference type="SUPFAM" id="SSF69279">
    <property type="entry name" value="Phage tail proteins"/>
    <property type="match status" value="1"/>
</dbReference>
<dbReference type="Proteomes" id="UP000062645">
    <property type="component" value="Chromosome"/>
</dbReference>
<organism evidence="1 2">
    <name type="scientific">Nostoc piscinale CENA21</name>
    <dbReference type="NCBI Taxonomy" id="224013"/>
    <lineage>
        <taxon>Bacteria</taxon>
        <taxon>Bacillati</taxon>
        <taxon>Cyanobacteriota</taxon>
        <taxon>Cyanophyceae</taxon>
        <taxon>Nostocales</taxon>
        <taxon>Nostocaceae</taxon>
        <taxon>Nostoc</taxon>
    </lineage>
</organism>
<name>A0A0M5MGN6_9NOSO</name>
<gene>
    <name evidence="1" type="ORF">ACX27_08530</name>
</gene>
<dbReference type="EMBL" id="CP012036">
    <property type="protein sequence ID" value="ALF52892.1"/>
    <property type="molecule type" value="Genomic_DNA"/>
</dbReference>
<reference evidence="2" key="1">
    <citation type="submission" date="2015-07" db="EMBL/GenBank/DDBJ databases">
        <title>Genome Of Nitrogen-Fixing Cyanobacterium Nostoc piscinale CENA21 From Solimoes/Amazon River Floodplain Sediments And Comparative Genomics To Uncover Biosynthetic Natural Products Potential.</title>
        <authorList>
            <person name="Leao T.F."/>
            <person name="Leao P.N."/>
            <person name="Guimaraes P.I."/>
            <person name="de Melo A.G.C."/>
            <person name="Ramos R.T.J."/>
            <person name="Silva A."/>
            <person name="Fiore M.F."/>
            <person name="Schneider M.P.C."/>
        </authorList>
    </citation>
    <scope>NUCLEOTIDE SEQUENCE [LARGE SCALE GENOMIC DNA]</scope>
    <source>
        <strain evidence="2">CENA21</strain>
    </source>
</reference>
<dbReference type="KEGG" id="npz:ACX27_08530"/>
<dbReference type="RefSeq" id="WP_062290931.1">
    <property type="nucleotide sequence ID" value="NZ_CP012036.1"/>
</dbReference>
<evidence type="ECO:0000313" key="2">
    <source>
        <dbReference type="Proteomes" id="UP000062645"/>
    </source>
</evidence>
<dbReference type="PATRIC" id="fig|224013.5.peg.2063"/>
<keyword evidence="2" id="KW-1185">Reference proteome</keyword>
<reference evidence="1 2" key="2">
    <citation type="journal article" date="2016" name="Genome Announc.">
        <title>Draft Genome Sequence of the N2-Fixing Cyanobacterium Nostoc piscinale CENA21, Isolated from the Brazilian Amazon Floodplain.</title>
        <authorList>
            <person name="Leao T."/>
            <person name="Guimaraes P.I."/>
            <person name="de Melo A.G."/>
            <person name="Ramos R.T."/>
            <person name="Leao P.N."/>
            <person name="Silva A."/>
            <person name="Fiore M.F."/>
            <person name="Schneider M.P."/>
        </authorList>
    </citation>
    <scope>NUCLEOTIDE SEQUENCE [LARGE SCALE GENOMIC DNA]</scope>
    <source>
        <strain evidence="1 2">CENA21</strain>
    </source>
</reference>